<dbReference type="InterPro" id="IPR006840">
    <property type="entry name" value="ChaC"/>
</dbReference>
<dbReference type="EMBL" id="JARKIK010000063">
    <property type="protein sequence ID" value="KAK8730775.1"/>
    <property type="molecule type" value="Genomic_DNA"/>
</dbReference>
<evidence type="ECO:0000256" key="5">
    <source>
        <dbReference type="ARBA" id="ARBA00045227"/>
    </source>
</evidence>
<name>A0AAW0WIL6_CHEQU</name>
<gene>
    <name evidence="7" type="ORF">OTU49_007925</name>
</gene>
<evidence type="ECO:0000256" key="6">
    <source>
        <dbReference type="ARBA" id="ARBA00048073"/>
    </source>
</evidence>
<keyword evidence="8" id="KW-1185">Reference proteome</keyword>
<comment type="caution">
    <text evidence="7">The sequence shown here is derived from an EMBL/GenBank/DDBJ whole genome shotgun (WGS) entry which is preliminary data.</text>
</comment>
<dbReference type="PANTHER" id="PTHR12192">
    <property type="entry name" value="CATION TRANSPORT PROTEIN CHAC-RELATED"/>
    <property type="match status" value="1"/>
</dbReference>
<proteinExistence type="inferred from homology"/>
<evidence type="ECO:0000256" key="1">
    <source>
        <dbReference type="ARBA" id="ARBA00009662"/>
    </source>
</evidence>
<dbReference type="Proteomes" id="UP001445076">
    <property type="component" value="Unassembled WGS sequence"/>
</dbReference>
<dbReference type="PANTHER" id="PTHR12192:SF2">
    <property type="entry name" value="GLUTATHIONE-SPECIFIC GAMMA-GLUTAMYLCYCLOTRANSFERASE 2"/>
    <property type="match status" value="1"/>
</dbReference>
<dbReference type="AlphaFoldDB" id="A0AAW0WIL6"/>
<dbReference type="GO" id="GO:0005737">
    <property type="term" value="C:cytoplasm"/>
    <property type="evidence" value="ECO:0007669"/>
    <property type="project" value="TreeGrafter"/>
</dbReference>
<dbReference type="Pfam" id="PF04752">
    <property type="entry name" value="ChaC"/>
    <property type="match status" value="1"/>
</dbReference>
<reference evidence="7 8" key="1">
    <citation type="journal article" date="2024" name="BMC Genomics">
        <title>Genome assembly of redclaw crayfish (Cherax quadricarinatus) provides insights into its immune adaptation and hypoxia tolerance.</title>
        <authorList>
            <person name="Liu Z."/>
            <person name="Zheng J."/>
            <person name="Li H."/>
            <person name="Fang K."/>
            <person name="Wang S."/>
            <person name="He J."/>
            <person name="Zhou D."/>
            <person name="Weng S."/>
            <person name="Chi M."/>
            <person name="Gu Z."/>
            <person name="He J."/>
            <person name="Li F."/>
            <person name="Wang M."/>
        </authorList>
    </citation>
    <scope>NUCLEOTIDE SEQUENCE [LARGE SCALE GENOMIC DNA]</scope>
    <source>
        <strain evidence="7">ZL_2023a</strain>
    </source>
</reference>
<dbReference type="InterPro" id="IPR036568">
    <property type="entry name" value="GGCT-like_sf"/>
</dbReference>
<comment type="similarity">
    <text evidence="1">Belongs to the gamma-glutamylcyclotransferase family. ChaC subfamily.</text>
</comment>
<dbReference type="CDD" id="cd06661">
    <property type="entry name" value="GGCT_like"/>
    <property type="match status" value="1"/>
</dbReference>
<evidence type="ECO:0000256" key="2">
    <source>
        <dbReference type="ARBA" id="ARBA00012344"/>
    </source>
</evidence>
<keyword evidence="3" id="KW-0456">Lyase</keyword>
<protein>
    <recommendedName>
        <fullName evidence="2">glutathione-specific gamma-glutamylcyclotransferase</fullName>
        <ecNumber evidence="2">4.3.2.7</ecNumber>
    </recommendedName>
    <alternativeName>
        <fullName evidence="4">Cation transport regulator-like protein 2</fullName>
    </alternativeName>
</protein>
<accession>A0AAW0WIL6</accession>
<evidence type="ECO:0000256" key="4">
    <source>
        <dbReference type="ARBA" id="ARBA00043195"/>
    </source>
</evidence>
<dbReference type="Gene3D" id="3.10.490.10">
    <property type="entry name" value="Gamma-glutamyl cyclotransferase-like"/>
    <property type="match status" value="1"/>
</dbReference>
<organism evidence="7 8">
    <name type="scientific">Cherax quadricarinatus</name>
    <name type="common">Australian red claw crayfish</name>
    <dbReference type="NCBI Taxonomy" id="27406"/>
    <lineage>
        <taxon>Eukaryota</taxon>
        <taxon>Metazoa</taxon>
        <taxon>Ecdysozoa</taxon>
        <taxon>Arthropoda</taxon>
        <taxon>Crustacea</taxon>
        <taxon>Multicrustacea</taxon>
        <taxon>Malacostraca</taxon>
        <taxon>Eumalacostraca</taxon>
        <taxon>Eucarida</taxon>
        <taxon>Decapoda</taxon>
        <taxon>Pleocyemata</taxon>
        <taxon>Astacidea</taxon>
        <taxon>Parastacoidea</taxon>
        <taxon>Parastacidae</taxon>
        <taxon>Cherax</taxon>
    </lineage>
</organism>
<evidence type="ECO:0000313" key="7">
    <source>
        <dbReference type="EMBL" id="KAK8730775.1"/>
    </source>
</evidence>
<evidence type="ECO:0000313" key="8">
    <source>
        <dbReference type="Proteomes" id="UP001445076"/>
    </source>
</evidence>
<evidence type="ECO:0000256" key="3">
    <source>
        <dbReference type="ARBA" id="ARBA00023239"/>
    </source>
</evidence>
<comment type="function">
    <text evidence="5">Catalyzes the cleavage of glutathione into 5-oxo-L-proline and a Cys-Gly dipeptide. Acts specifically on glutathione, but not on other gamma-glutamyl peptides.</text>
</comment>
<dbReference type="SUPFAM" id="SSF110857">
    <property type="entry name" value="Gamma-glutamyl cyclotransferase-like"/>
    <property type="match status" value="1"/>
</dbReference>
<sequence>MWIFGYGSLTWKVDFPYRQREVGYIKGYVRRFWQASIDHRGVPGKPGRVVTLVPSEDPEAQVWGVAYEVPPEQEADVTKRLNVREQRFDNRKTVVMYGPSGHPLSHSVLVFVGSNEPELFLGDAPLQTMAEQIGRSHGPSGANSDYLFQLARFMRNEVPQAQDDHLFQLEAAVNEFLTKSRKIVHTHHHHSKH</sequence>
<dbReference type="GO" id="GO:0061928">
    <property type="term" value="F:glutathione specific gamma-glutamylcyclotransferase activity"/>
    <property type="evidence" value="ECO:0007669"/>
    <property type="project" value="UniProtKB-EC"/>
</dbReference>
<dbReference type="EC" id="4.3.2.7" evidence="2"/>
<dbReference type="InterPro" id="IPR013024">
    <property type="entry name" value="GGCT-like"/>
</dbReference>
<dbReference type="GO" id="GO:0006751">
    <property type="term" value="P:glutathione catabolic process"/>
    <property type="evidence" value="ECO:0007669"/>
    <property type="project" value="InterPro"/>
</dbReference>
<comment type="catalytic activity">
    <reaction evidence="6">
        <text>glutathione = L-cysteinylglycine + 5-oxo-L-proline</text>
        <dbReference type="Rhea" id="RHEA:47724"/>
        <dbReference type="ChEBI" id="CHEBI:57925"/>
        <dbReference type="ChEBI" id="CHEBI:58402"/>
        <dbReference type="ChEBI" id="CHEBI:61694"/>
        <dbReference type="EC" id="4.3.2.7"/>
    </reaction>
</comment>